<proteinExistence type="predicted"/>
<dbReference type="InterPro" id="IPR011009">
    <property type="entry name" value="Kinase-like_dom_sf"/>
</dbReference>
<evidence type="ECO:0000313" key="3">
    <source>
        <dbReference type="Proteomes" id="UP001190465"/>
    </source>
</evidence>
<evidence type="ECO:0000313" key="2">
    <source>
        <dbReference type="EMBL" id="CAJ1499286.1"/>
    </source>
</evidence>
<dbReference type="Gene3D" id="3.90.1200.10">
    <property type="match status" value="1"/>
</dbReference>
<protein>
    <submittedName>
        <fullName evidence="2">Phosphotransferase family protein</fullName>
    </submittedName>
</protein>
<gene>
    <name evidence="2" type="ORF">MU0053_001374</name>
</gene>
<organism evidence="2 3">
    <name type="scientific">[Mycobacterium] burgundiense</name>
    <dbReference type="NCBI Taxonomy" id="3064286"/>
    <lineage>
        <taxon>Bacteria</taxon>
        <taxon>Bacillati</taxon>
        <taxon>Actinomycetota</taxon>
        <taxon>Actinomycetes</taxon>
        <taxon>Mycobacteriales</taxon>
        <taxon>Mycobacteriaceae</taxon>
        <taxon>Mycolicibacterium</taxon>
    </lineage>
</organism>
<dbReference type="InterPro" id="IPR041726">
    <property type="entry name" value="ACAD10_11_N"/>
</dbReference>
<keyword evidence="3" id="KW-1185">Reference proteome</keyword>
<dbReference type="PANTHER" id="PTHR21310:SF40">
    <property type="entry name" value="AMINOGLYCOSIDE PHOSPHOTRANSFERASE DOMAIN-CONTAINING PROTEIN-RELATED"/>
    <property type="match status" value="1"/>
</dbReference>
<feature type="domain" description="Aminoglycoside phosphotransferase" evidence="1">
    <location>
        <begin position="37"/>
        <end position="262"/>
    </location>
</feature>
<dbReference type="PANTHER" id="PTHR21310">
    <property type="entry name" value="AMINOGLYCOSIDE PHOSPHOTRANSFERASE-RELATED-RELATED"/>
    <property type="match status" value="1"/>
</dbReference>
<reference evidence="2 3" key="1">
    <citation type="submission" date="2023-08" db="EMBL/GenBank/DDBJ databases">
        <authorList>
            <person name="Folkvardsen B D."/>
            <person name="Norman A."/>
        </authorList>
    </citation>
    <scope>NUCLEOTIDE SEQUENCE [LARGE SCALE GENOMIC DNA]</scope>
    <source>
        <strain evidence="2 3">Mu0053</strain>
    </source>
</reference>
<dbReference type="Gene3D" id="3.30.200.20">
    <property type="entry name" value="Phosphorylase Kinase, domain 1"/>
    <property type="match status" value="1"/>
</dbReference>
<evidence type="ECO:0000259" key="1">
    <source>
        <dbReference type="Pfam" id="PF01636"/>
    </source>
</evidence>
<accession>A0ABM9LHW8</accession>
<dbReference type="CDD" id="cd05154">
    <property type="entry name" value="ACAD10_11_N-like"/>
    <property type="match status" value="1"/>
</dbReference>
<dbReference type="EMBL" id="OY726397">
    <property type="protein sequence ID" value="CAJ1499286.1"/>
    <property type="molecule type" value="Genomic_DNA"/>
</dbReference>
<dbReference type="InterPro" id="IPR051678">
    <property type="entry name" value="AGP_Transferase"/>
</dbReference>
<dbReference type="InterPro" id="IPR002575">
    <property type="entry name" value="Aminoglycoside_PTrfase"/>
</dbReference>
<dbReference type="RefSeq" id="WP_308481623.1">
    <property type="nucleotide sequence ID" value="NZ_OY726397.1"/>
</dbReference>
<dbReference type="SUPFAM" id="SSF56112">
    <property type="entry name" value="Protein kinase-like (PK-like)"/>
    <property type="match status" value="1"/>
</dbReference>
<sequence>MTGLKLAIDDAVDLAAVSAWLRTEGLGEGSIEDPQLLAGGTQNILLRLQIDGRSLVFRRPPLRPRPRNNELILREATVLKALAATSVPHARLVAVCDDPSVLGSAVFYLMEAVDGFNPAEEVPEAFRSQHGREHLVYQATDALAEIGSLDHEIIGLANFGKPQDFLERQVPRWVAERDKYLGMDGYDGTSLPHFEDIRDYLAATVPAAFRLGLMHGDYHLGNLIFEHRFGTLAAVLDWEMSTIGDPLLDLGRYLATWPDQHEVIMDAGGIWSAGELPSPEEVAARYCARSGRPDTDLRWYVVMGCFKLGIILEGTYARSCAGLAPSAIGSALHNAAVLLFERAGRLSGVR</sequence>
<dbReference type="Pfam" id="PF01636">
    <property type="entry name" value="APH"/>
    <property type="match status" value="1"/>
</dbReference>
<dbReference type="Proteomes" id="UP001190465">
    <property type="component" value="Chromosome"/>
</dbReference>
<name>A0ABM9LHW8_9MYCO</name>